<dbReference type="GO" id="GO:0004252">
    <property type="term" value="F:serine-type endopeptidase activity"/>
    <property type="evidence" value="ECO:0007669"/>
    <property type="project" value="InterPro"/>
</dbReference>
<feature type="region of interest" description="Disordered" evidence="1">
    <location>
        <begin position="549"/>
        <end position="568"/>
    </location>
</feature>
<dbReference type="Gene3D" id="3.40.50.200">
    <property type="entry name" value="Peptidase S8/S53 domain"/>
    <property type="match status" value="1"/>
</dbReference>
<sequence length="1092" mass="123031">METSPVRDQQKPSSVEGYVRSCLVSLDLCLQKAAKIHPREHSMMEDQFARFCVWKDNIGVFSHGRSSLDHRLREAPEVREIIITLSETFNYRPQNYEYGHDVEPFLTEQFEHYIRDLFPDISDSIGKRLARTMVIRRKQILYRRSRYARTPRKFPRLPSEPAVQRLEPKLDVQSPTQHPGAETNQAPTETPQAQPRKDVATSAVQSAGNTATTLMPAAFQKAAIPSVISKSRSSASGGIQGLQFPPSPCEGLIRSYKKSSKQQQHRIIAHLESIQPHESHSRGMTLSNMAYGPRGRDSNRRHSIRDFNRFLEAFGEISCPFCFHFLPALEAADEKKWKVHVQSDLDPYVCLFEECDSAEQLYTRSHEWLQHMREHGKRWECAAKSHGRLVTNTRNEYLDHMKAAHPGKFSDFQLDIMADRNSLITDPIFQSCSLCGAEEIGTNIEGHIGTHMRHLALKSLPAYEQDAQEVGEVDNEERGSLAISGQQSRITVMEELEDGVHPLFFDFGNLHDLDEPLSDIPSRFSSYGGFRAYVSRFPDGITTRILRSSAVSNDPEGSKSGTDIMLPTDYHFSPPPVHAVSEDHEGANRSIDFAERYPDEHSCDFIEEHLFDDIPLNERRAYEWGFLIQDHGAFNNSRTLNDSEDDPILRDFRSAFVPDLEPPADWASLIPQLAGYDPGGDAIIQSFAAHARGDTLPSPPQRLNSVGVINPKMAHTSASSVYTSAGSLELGPSMAATTSGDVSPRENTESSASNTNEPRFAPSTRAEDIWVREQFEDVHEMLKRMDKPEPIQIAVLDTGCDLNAPQFLRFPKDRKRIIWRDFVDENQVSVDEDETDGKLGHGTLVVSLLLNLLPFVEIVVCRVAKRRTRTGSEDQQIAKALPWATGELGVAVALCTFDIASFQDDSVITNTLETVAWHRQTMLFVAGTADEYIKDLEHRVFPVWGEEMDGNLIPSSKTHVSERPHPRFCTLAGTVMCDWEGNSLSGQAVPITILAATAALFVQYTSSFAIWKSRIDGTGYTRMDILRDKAVMEAFFRKIGKLRDGNLWFVRPRSLFFDVTRPPQSYSGVFVQVTEEVYSRSRGRQGALAQLW</sequence>
<dbReference type="PANTHER" id="PTHR35391:SF7">
    <property type="entry name" value="C2H2-TYPE DOMAIN-CONTAINING PROTEIN"/>
    <property type="match status" value="1"/>
</dbReference>
<keyword evidence="3" id="KW-1185">Reference proteome</keyword>
<dbReference type="SUPFAM" id="SSF52743">
    <property type="entry name" value="Subtilisin-like"/>
    <property type="match status" value="1"/>
</dbReference>
<dbReference type="OrthoDB" id="20872at2759"/>
<feature type="region of interest" description="Disordered" evidence="1">
    <location>
        <begin position="152"/>
        <end position="207"/>
    </location>
</feature>
<evidence type="ECO:0000313" key="3">
    <source>
        <dbReference type="Proteomes" id="UP000639643"/>
    </source>
</evidence>
<dbReference type="CDD" id="cd00306">
    <property type="entry name" value="Peptidases_S8_S53"/>
    <property type="match status" value="1"/>
</dbReference>
<evidence type="ECO:0000256" key="1">
    <source>
        <dbReference type="SAM" id="MobiDB-lite"/>
    </source>
</evidence>
<dbReference type="InterPro" id="IPR036852">
    <property type="entry name" value="Peptidase_S8/S53_dom_sf"/>
</dbReference>
<evidence type="ECO:0000313" key="2">
    <source>
        <dbReference type="EMBL" id="KAF6830082.1"/>
    </source>
</evidence>
<reference evidence="2" key="1">
    <citation type="journal article" date="2020" name="Phytopathology">
        <title>Genome Sequence Resources of Colletotrichum truncatum, C. plurivorum, C. musicola, and C. sojae: Four Species Pathogenic to Soybean (Glycine max).</title>
        <authorList>
            <person name="Rogerio F."/>
            <person name="Boufleur T.R."/>
            <person name="Ciampi-Guillardi M."/>
            <person name="Sukno S.A."/>
            <person name="Thon M.R."/>
            <person name="Massola Junior N.S."/>
            <person name="Baroncelli R."/>
        </authorList>
    </citation>
    <scope>NUCLEOTIDE SEQUENCE</scope>
    <source>
        <strain evidence="2">LFN0074</strain>
    </source>
</reference>
<dbReference type="Proteomes" id="UP000639643">
    <property type="component" value="Unassembled WGS sequence"/>
</dbReference>
<gene>
    <name evidence="2" type="ORF">CMUS01_07887</name>
</gene>
<dbReference type="PANTHER" id="PTHR35391">
    <property type="entry name" value="C2H2-TYPE DOMAIN-CONTAINING PROTEIN-RELATED"/>
    <property type="match status" value="1"/>
</dbReference>
<feature type="region of interest" description="Disordered" evidence="1">
    <location>
        <begin position="732"/>
        <end position="765"/>
    </location>
</feature>
<feature type="compositionally biased region" description="Polar residues" evidence="1">
    <location>
        <begin position="173"/>
        <end position="193"/>
    </location>
</feature>
<dbReference type="GO" id="GO:0006508">
    <property type="term" value="P:proteolysis"/>
    <property type="evidence" value="ECO:0007669"/>
    <property type="project" value="InterPro"/>
</dbReference>
<dbReference type="AlphaFoldDB" id="A0A8H6KED5"/>
<name>A0A8H6KED5_9PEZI</name>
<dbReference type="EMBL" id="WIGM01000293">
    <property type="protein sequence ID" value="KAF6830082.1"/>
    <property type="molecule type" value="Genomic_DNA"/>
</dbReference>
<protein>
    <submittedName>
        <fullName evidence="2">Serine/threonine protein phosphatase</fullName>
    </submittedName>
</protein>
<organism evidence="2 3">
    <name type="scientific">Colletotrichum musicola</name>
    <dbReference type="NCBI Taxonomy" id="2175873"/>
    <lineage>
        <taxon>Eukaryota</taxon>
        <taxon>Fungi</taxon>
        <taxon>Dikarya</taxon>
        <taxon>Ascomycota</taxon>
        <taxon>Pezizomycotina</taxon>
        <taxon>Sordariomycetes</taxon>
        <taxon>Hypocreomycetidae</taxon>
        <taxon>Glomerellales</taxon>
        <taxon>Glomerellaceae</taxon>
        <taxon>Colletotrichum</taxon>
        <taxon>Colletotrichum orchidearum species complex</taxon>
    </lineage>
</organism>
<comment type="caution">
    <text evidence="2">The sequence shown here is derived from an EMBL/GenBank/DDBJ whole genome shotgun (WGS) entry which is preliminary data.</text>
</comment>
<accession>A0A8H6KED5</accession>
<proteinExistence type="predicted"/>